<accession>E9S7G5</accession>
<dbReference type="Proteomes" id="UP000004259">
    <property type="component" value="Unassembled WGS sequence"/>
</dbReference>
<sequence length="80" mass="9432">MKRLARILPHATIVMVGMFIFFWVLDIMNPTMNFINRKVSNKLMIIMLVLSMVTAIMDIYHERKCDRLKKLSEESSDKGR</sequence>
<proteinExistence type="predicted"/>
<keyword evidence="3" id="KW-1185">Reference proteome</keyword>
<comment type="caution">
    <text evidence="2">The sequence shown here is derived from an EMBL/GenBank/DDBJ whole genome shotgun (WGS) entry which is preliminary data.</text>
</comment>
<dbReference type="STRING" id="246199.CUS_6176"/>
<keyword evidence="1" id="KW-0472">Membrane</keyword>
<dbReference type="EMBL" id="ADKM02000008">
    <property type="protein sequence ID" value="EGC04761.1"/>
    <property type="molecule type" value="Genomic_DNA"/>
</dbReference>
<evidence type="ECO:0000313" key="2">
    <source>
        <dbReference type="EMBL" id="EGC04761.1"/>
    </source>
</evidence>
<keyword evidence="1" id="KW-0812">Transmembrane</keyword>
<feature type="transmembrane region" description="Helical" evidence="1">
    <location>
        <begin position="44"/>
        <end position="60"/>
    </location>
</feature>
<dbReference type="RefSeq" id="WP_002846780.1">
    <property type="nucleotide sequence ID" value="NZ_ADKM02000008.1"/>
</dbReference>
<feature type="transmembrane region" description="Helical" evidence="1">
    <location>
        <begin position="7"/>
        <end position="24"/>
    </location>
</feature>
<gene>
    <name evidence="2" type="ORF">CUS_6176</name>
</gene>
<keyword evidence="1" id="KW-1133">Transmembrane helix</keyword>
<dbReference type="AlphaFoldDB" id="E9S7G5"/>
<reference evidence="2 3" key="1">
    <citation type="submission" date="2011-02" db="EMBL/GenBank/DDBJ databases">
        <authorList>
            <person name="Nelson K.E."/>
            <person name="Sutton G."/>
            <person name="Torralba M."/>
            <person name="Durkin S."/>
            <person name="Harkins D."/>
            <person name="Montgomery R."/>
            <person name="Ziemer C."/>
            <person name="Klaassens E."/>
            <person name="Ocuiv P."/>
            <person name="Morrison M."/>
        </authorList>
    </citation>
    <scope>NUCLEOTIDE SEQUENCE [LARGE SCALE GENOMIC DNA]</scope>
    <source>
        <strain evidence="2 3">8</strain>
    </source>
</reference>
<dbReference type="OrthoDB" id="1822845at2"/>
<evidence type="ECO:0000256" key="1">
    <source>
        <dbReference type="SAM" id="Phobius"/>
    </source>
</evidence>
<dbReference type="eggNOG" id="ENOG502ZEG8">
    <property type="taxonomic scope" value="Bacteria"/>
</dbReference>
<organism evidence="2 3">
    <name type="scientific">Ruminococcus albus 8</name>
    <dbReference type="NCBI Taxonomy" id="246199"/>
    <lineage>
        <taxon>Bacteria</taxon>
        <taxon>Bacillati</taxon>
        <taxon>Bacillota</taxon>
        <taxon>Clostridia</taxon>
        <taxon>Eubacteriales</taxon>
        <taxon>Oscillospiraceae</taxon>
        <taxon>Ruminococcus</taxon>
    </lineage>
</organism>
<name>E9S7G5_RUMAL</name>
<evidence type="ECO:0000313" key="3">
    <source>
        <dbReference type="Proteomes" id="UP000004259"/>
    </source>
</evidence>
<protein>
    <submittedName>
        <fullName evidence="2">Uncharacterized protein</fullName>
    </submittedName>
</protein>